<evidence type="ECO:0000256" key="3">
    <source>
        <dbReference type="ARBA" id="ARBA00023274"/>
    </source>
</evidence>
<dbReference type="EMBL" id="CANHGI010000003">
    <property type="protein sequence ID" value="CAI5444640.1"/>
    <property type="molecule type" value="Genomic_DNA"/>
</dbReference>
<evidence type="ECO:0000256" key="1">
    <source>
        <dbReference type="ARBA" id="ARBA00005251"/>
    </source>
</evidence>
<protein>
    <recommendedName>
        <fullName evidence="6">Ribosomal protein S9</fullName>
    </recommendedName>
</protein>
<evidence type="ECO:0008006" key="6">
    <source>
        <dbReference type="Google" id="ProtNLM"/>
    </source>
</evidence>
<dbReference type="Pfam" id="PF00380">
    <property type="entry name" value="Ribosomal_S9"/>
    <property type="match status" value="1"/>
</dbReference>
<dbReference type="InterPro" id="IPR000754">
    <property type="entry name" value="Ribosomal_uS9"/>
</dbReference>
<dbReference type="InterPro" id="IPR014721">
    <property type="entry name" value="Ribsml_uS5_D2-typ_fold_subgr"/>
</dbReference>
<dbReference type="PANTHER" id="PTHR21569:SF1">
    <property type="entry name" value="SMALL RIBOSOMAL SUBUNIT PROTEIN US9M"/>
    <property type="match status" value="1"/>
</dbReference>
<gene>
    <name evidence="4" type="ORF">CAMP_LOCUS7277</name>
</gene>
<sequence length="398" mass="45087">MIRFISRRSIGTTMQAASMASPMSSNSDIDSSSVRKIGKALETYLKHSKQNIAMMEKHRSEFETGKRHLAKMMSLDIHELDQKAIDRAIEYLFPSGLTDPNARPVMRPPDEILPRFQRFEFDEEGRPEGSRFFTLNPKIYGLLSEIGMKTQSVMKFYDEHVGSRNVNKNDLDVANLSGSQWITHEKMKKKLHEKFSNEMYAQILIAFENLAQLQGSSIEHKFLMEYREPLTASTGSKLFGPSIPTVQICAETNRRYAEVVTHCKDTRTTVRVFDAGKGKFNIDGIDLHDFRHLQSREILLAPFIVSSTLGRFDVNATSVSISAETPEAPNRIQKTSIGGQSSLPRAVRHGTSLCIAALNPECTEKLRLSGLLTLDPRKKERSKVNQPGARAKWIWKRR</sequence>
<keyword evidence="3" id="KW-0687">Ribonucleoprotein</keyword>
<evidence type="ECO:0000313" key="4">
    <source>
        <dbReference type="EMBL" id="CAI5444640.1"/>
    </source>
</evidence>
<comment type="caution">
    <text evidence="4">The sequence shown here is derived from an EMBL/GenBank/DDBJ whole genome shotgun (WGS) entry which is preliminary data.</text>
</comment>
<dbReference type="GO" id="GO:0003723">
    <property type="term" value="F:RNA binding"/>
    <property type="evidence" value="ECO:0007669"/>
    <property type="project" value="TreeGrafter"/>
</dbReference>
<reference evidence="4" key="1">
    <citation type="submission" date="2022-11" db="EMBL/GenBank/DDBJ databases">
        <authorList>
            <person name="Kikuchi T."/>
        </authorList>
    </citation>
    <scope>NUCLEOTIDE SEQUENCE</scope>
    <source>
        <strain evidence="4">PS1010</strain>
    </source>
</reference>
<dbReference type="Proteomes" id="UP001152747">
    <property type="component" value="Unassembled WGS sequence"/>
</dbReference>
<dbReference type="Gene3D" id="3.30.230.10">
    <property type="match status" value="1"/>
</dbReference>
<proteinExistence type="inferred from homology"/>
<keyword evidence="2" id="KW-0689">Ribosomal protein</keyword>
<dbReference type="OrthoDB" id="10254627at2759"/>
<dbReference type="InterPro" id="IPR020568">
    <property type="entry name" value="Ribosomal_Su5_D2-typ_SF"/>
</dbReference>
<evidence type="ECO:0000313" key="5">
    <source>
        <dbReference type="Proteomes" id="UP001152747"/>
    </source>
</evidence>
<dbReference type="AlphaFoldDB" id="A0A9P1N1P6"/>
<dbReference type="GO" id="GO:0005763">
    <property type="term" value="C:mitochondrial small ribosomal subunit"/>
    <property type="evidence" value="ECO:0007669"/>
    <property type="project" value="TreeGrafter"/>
</dbReference>
<comment type="similarity">
    <text evidence="1">Belongs to the universal ribosomal protein uS9 family.</text>
</comment>
<dbReference type="GO" id="GO:0003735">
    <property type="term" value="F:structural constituent of ribosome"/>
    <property type="evidence" value="ECO:0007669"/>
    <property type="project" value="InterPro"/>
</dbReference>
<evidence type="ECO:0000256" key="2">
    <source>
        <dbReference type="ARBA" id="ARBA00022980"/>
    </source>
</evidence>
<organism evidence="4 5">
    <name type="scientific">Caenorhabditis angaria</name>
    <dbReference type="NCBI Taxonomy" id="860376"/>
    <lineage>
        <taxon>Eukaryota</taxon>
        <taxon>Metazoa</taxon>
        <taxon>Ecdysozoa</taxon>
        <taxon>Nematoda</taxon>
        <taxon>Chromadorea</taxon>
        <taxon>Rhabditida</taxon>
        <taxon>Rhabditina</taxon>
        <taxon>Rhabditomorpha</taxon>
        <taxon>Rhabditoidea</taxon>
        <taxon>Rhabditidae</taxon>
        <taxon>Peloderinae</taxon>
        <taxon>Caenorhabditis</taxon>
    </lineage>
</organism>
<keyword evidence="5" id="KW-1185">Reference proteome</keyword>
<dbReference type="GO" id="GO:0006412">
    <property type="term" value="P:translation"/>
    <property type="evidence" value="ECO:0007669"/>
    <property type="project" value="InterPro"/>
</dbReference>
<dbReference type="PANTHER" id="PTHR21569">
    <property type="entry name" value="RIBOSOMAL PROTEIN S9"/>
    <property type="match status" value="1"/>
</dbReference>
<name>A0A9P1N1P6_9PELO</name>
<dbReference type="SUPFAM" id="SSF54211">
    <property type="entry name" value="Ribosomal protein S5 domain 2-like"/>
    <property type="match status" value="1"/>
</dbReference>
<accession>A0A9P1N1P6</accession>